<feature type="transmembrane region" description="Helical" evidence="5">
    <location>
        <begin position="1043"/>
        <end position="1061"/>
    </location>
</feature>
<feature type="transmembrane region" description="Helical" evidence="5">
    <location>
        <begin position="1067"/>
        <end position="1085"/>
    </location>
</feature>
<feature type="transmembrane region" description="Helical" evidence="5">
    <location>
        <begin position="689"/>
        <end position="706"/>
    </location>
</feature>
<dbReference type="PANTHER" id="PTHR37422">
    <property type="entry name" value="TEICHURONIC ACID BIOSYNTHESIS PROTEIN TUAE"/>
    <property type="match status" value="1"/>
</dbReference>
<feature type="transmembrane region" description="Helical" evidence="5">
    <location>
        <begin position="573"/>
        <end position="594"/>
    </location>
</feature>
<dbReference type="InterPro" id="IPR007016">
    <property type="entry name" value="O-antigen_ligase-rel_domated"/>
</dbReference>
<feature type="transmembrane region" description="Helical" evidence="5">
    <location>
        <begin position="414"/>
        <end position="431"/>
    </location>
</feature>
<gene>
    <name evidence="8" type="ORF">A1359_17450</name>
</gene>
<feature type="transmembrane region" description="Helical" evidence="5">
    <location>
        <begin position="237"/>
        <end position="257"/>
    </location>
</feature>
<accession>A0A177MX81</accession>
<evidence type="ECO:0000313" key="8">
    <source>
        <dbReference type="EMBL" id="OAI09994.1"/>
    </source>
</evidence>
<dbReference type="RefSeq" id="WP_066987766.1">
    <property type="nucleotide sequence ID" value="NZ_LUUI01000161.1"/>
</dbReference>
<dbReference type="EMBL" id="LUUI01000161">
    <property type="protein sequence ID" value="OAI09994.1"/>
    <property type="molecule type" value="Genomic_DNA"/>
</dbReference>
<feature type="transmembrane region" description="Helical" evidence="5">
    <location>
        <begin position="1008"/>
        <end position="1031"/>
    </location>
</feature>
<feature type="transmembrane region" description="Helical" evidence="5">
    <location>
        <begin position="54"/>
        <end position="72"/>
    </location>
</feature>
<evidence type="ECO:0000259" key="7">
    <source>
        <dbReference type="Pfam" id="PF04932"/>
    </source>
</evidence>
<feature type="transmembrane region" description="Helical" evidence="5">
    <location>
        <begin position="383"/>
        <end position="402"/>
    </location>
</feature>
<feature type="transmembrane region" description="Helical" evidence="5">
    <location>
        <begin position="119"/>
        <end position="140"/>
    </location>
</feature>
<dbReference type="InterPro" id="IPR051533">
    <property type="entry name" value="WaaL-like"/>
</dbReference>
<keyword evidence="9" id="KW-1185">Reference proteome</keyword>
<feature type="transmembrane region" description="Helical" evidence="5">
    <location>
        <begin position="639"/>
        <end position="658"/>
    </location>
</feature>
<evidence type="ECO:0000256" key="4">
    <source>
        <dbReference type="ARBA" id="ARBA00023136"/>
    </source>
</evidence>
<feature type="domain" description="O-antigen ligase-related" evidence="7">
    <location>
        <begin position="719"/>
        <end position="839"/>
    </location>
</feature>
<dbReference type="InterPro" id="IPR006976">
    <property type="entry name" value="VanZ-like"/>
</dbReference>
<evidence type="ECO:0000259" key="6">
    <source>
        <dbReference type="Pfam" id="PF04892"/>
    </source>
</evidence>
<organism evidence="8 9">
    <name type="scientific">Methylomonas lenta</name>
    <dbReference type="NCBI Taxonomy" id="980561"/>
    <lineage>
        <taxon>Bacteria</taxon>
        <taxon>Pseudomonadati</taxon>
        <taxon>Pseudomonadota</taxon>
        <taxon>Gammaproteobacteria</taxon>
        <taxon>Methylococcales</taxon>
        <taxon>Methylococcaceae</taxon>
        <taxon>Methylomonas</taxon>
    </lineage>
</organism>
<feature type="transmembrane region" description="Helical" evidence="5">
    <location>
        <begin position="475"/>
        <end position="491"/>
    </location>
</feature>
<evidence type="ECO:0000256" key="1">
    <source>
        <dbReference type="ARBA" id="ARBA00004141"/>
    </source>
</evidence>
<evidence type="ECO:0000313" key="9">
    <source>
        <dbReference type="Proteomes" id="UP000078476"/>
    </source>
</evidence>
<feature type="transmembrane region" description="Helical" evidence="5">
    <location>
        <begin position="614"/>
        <end position="632"/>
    </location>
</feature>
<keyword evidence="3 5" id="KW-1133">Transmembrane helix</keyword>
<dbReference type="Pfam" id="PF04932">
    <property type="entry name" value="Wzy_C"/>
    <property type="match status" value="1"/>
</dbReference>
<feature type="transmembrane region" description="Helical" evidence="5">
    <location>
        <begin position="767"/>
        <end position="785"/>
    </location>
</feature>
<keyword evidence="2 5" id="KW-0812">Transmembrane</keyword>
<dbReference type="PANTHER" id="PTHR37422:SF13">
    <property type="entry name" value="LIPOPOLYSACCHARIDE BIOSYNTHESIS PROTEIN PA4999-RELATED"/>
    <property type="match status" value="1"/>
</dbReference>
<comment type="caution">
    <text evidence="8">The sequence shown here is derived from an EMBL/GenBank/DDBJ whole genome shotgun (WGS) entry which is preliminary data.</text>
</comment>
<feature type="transmembrane region" description="Helical" evidence="5">
    <location>
        <begin position="713"/>
        <end position="732"/>
    </location>
</feature>
<dbReference type="Gene3D" id="2.60.120.260">
    <property type="entry name" value="Galactose-binding domain-like"/>
    <property type="match status" value="1"/>
</dbReference>
<keyword evidence="4 5" id="KW-0472">Membrane</keyword>
<feature type="transmembrane region" description="Helical" evidence="5">
    <location>
        <begin position="263"/>
        <end position="283"/>
    </location>
</feature>
<feature type="transmembrane region" description="Helical" evidence="5">
    <location>
        <begin position="738"/>
        <end position="755"/>
    </location>
</feature>
<name>A0A177MX81_9GAMM</name>
<dbReference type="NCBIfam" id="NF037970">
    <property type="entry name" value="vanZ_1"/>
    <property type="match status" value="1"/>
</dbReference>
<reference evidence="8 9" key="1">
    <citation type="submission" date="2016-03" db="EMBL/GenBank/DDBJ databases">
        <authorList>
            <person name="Ploux O."/>
        </authorList>
    </citation>
    <scope>NUCLEOTIDE SEQUENCE [LARGE SCALE GENOMIC DNA]</scope>
    <source>
        <strain evidence="8 9">R-45370</strain>
    </source>
</reference>
<evidence type="ECO:0000256" key="5">
    <source>
        <dbReference type="SAM" id="Phobius"/>
    </source>
</evidence>
<feature type="transmembrane region" description="Helical" evidence="5">
    <location>
        <begin position="545"/>
        <end position="561"/>
    </location>
</feature>
<protein>
    <submittedName>
        <fullName evidence="8">Uncharacterized protein</fullName>
    </submittedName>
</protein>
<dbReference type="GO" id="GO:0016020">
    <property type="term" value="C:membrane"/>
    <property type="evidence" value="ECO:0007669"/>
    <property type="project" value="UniProtKB-SubCell"/>
</dbReference>
<evidence type="ECO:0000256" key="3">
    <source>
        <dbReference type="ARBA" id="ARBA00022989"/>
    </source>
</evidence>
<dbReference type="Proteomes" id="UP000078476">
    <property type="component" value="Unassembled WGS sequence"/>
</dbReference>
<dbReference type="STRING" id="980561.A1359_17450"/>
<feature type="domain" description="VanZ-like" evidence="6">
    <location>
        <begin position="34"/>
        <end position="133"/>
    </location>
</feature>
<dbReference type="AlphaFoldDB" id="A0A177MX81"/>
<feature type="transmembrane region" description="Helical" evidence="5">
    <location>
        <begin position="211"/>
        <end position="230"/>
    </location>
</feature>
<feature type="transmembrane region" description="Helical" evidence="5">
    <location>
        <begin position="349"/>
        <end position="371"/>
    </location>
</feature>
<dbReference type="Pfam" id="PF04892">
    <property type="entry name" value="VanZ"/>
    <property type="match status" value="1"/>
</dbReference>
<comment type="subcellular location">
    <subcellularLocation>
        <location evidence="1">Membrane</location>
        <topology evidence="1">Multi-pass membrane protein</topology>
    </subcellularLocation>
</comment>
<feature type="transmembrane region" description="Helical" evidence="5">
    <location>
        <begin position="79"/>
        <end position="99"/>
    </location>
</feature>
<sequence>MRKTYLVAFIACFLFVIYGSLVPLEYKALDFSIAFERFKNIKYLSLGIESRADWIANILLYIPLSFLALGTFRISLKKGWLYIVFSTVLVFLFCLATAISVEFAQQFFPPRTVSLNDLIAETLGTVLGIVFWFGMGEKFLGYFNQIGQGDWLSIKSAILLFLPGYIFLSLFPFDFVTSMGEMDNKLAGGHDTFFIDIDACRTAPFRCIVKWMVEILILVPLGALFAALPYTPNKKSLAVVVGFLLGVFIELTQVFIYSGSGQGFSIITRMLGMAVGVQAYVFFAGRDLQTLRPWLGRFVWLALLPYILAVAAINGWLEGGWLSIAAAQQKLNETQFLPFYYFYYTTETVALVSLLSNIGTYMPVGFLFWIMSLRSPDQQKIHGFWVGLSAAVFAVIIETGKLFLQAKHVDPTDVLIAFVSGAVTYAALNSIQKMMSQSGRAGLKGHAHLKSREEIVDSIAADASASDLVPVQKKWLLPAGFICLLVLYQIIQYPLKPALLALCVIGYCYGLVRKPLIGLFVLPALLPIMDFAPWTGRFFFDEFDLMVLSTLMVMMLLPSGKSGGFPNFRISDMFYIGLFLLLLGVSLVIGLMPLPEIDANSFSNYYSNYNALRIVKGFFWGLLLSPYLIHFLRERSGQSYFSAGLISGLAAVAIFSIFERWVFPGLFDFSTDYRINALFASMHNGGGHIESYLALSMPFVATLFLAEKHLMAARVGGVLLFVLSLYALLMTFSRGGAIGLSVSCFVLLIGLYVHFASQSKIKLKQSAGLVALLLVVVATLSLPVFEGDLMKNRLSVAGKDSETRHRHWSAAVDAMDGDVLTQLFGMGLGSFPRTFFWSNQENAHPATYRIGSEKGNQYLALQGGDALFMGQYVSLQPHQSIKLSIEVRSLQQNVWLSIPICEKSLQYSFRCVVTEVYVPSAQWQKIEKDIQIGGVGAVSDDIAGGWLARPVQLALYAGGDTGVIVEVDNLQLLDAKGQKLISNGDFSAGLDHWYFSTEKHNPWHIFNIWVHVLFDMGWLGLVAFISLILYVYYRLIKSLRQDIYAPILLASFTGFLIIGYVDSPFDAPRLTFLFCVLVIFAIFGCKRPHKSFRVFK</sequence>
<feature type="transmembrane region" description="Helical" evidence="5">
    <location>
        <begin position="295"/>
        <end position="317"/>
    </location>
</feature>
<feature type="transmembrane region" description="Helical" evidence="5">
    <location>
        <begin position="152"/>
        <end position="173"/>
    </location>
</feature>
<dbReference type="OrthoDB" id="283584at2"/>
<proteinExistence type="predicted"/>
<evidence type="ECO:0000256" key="2">
    <source>
        <dbReference type="ARBA" id="ARBA00022692"/>
    </source>
</evidence>